<dbReference type="Pfam" id="PF19773">
    <property type="entry name" value="DUF6259"/>
    <property type="match status" value="1"/>
</dbReference>
<feature type="domain" description="DUF6259" evidence="2">
    <location>
        <begin position="255"/>
        <end position="545"/>
    </location>
</feature>
<accession>A0AAE3VJI6</accession>
<dbReference type="Proteomes" id="UP001238163">
    <property type="component" value="Unassembled WGS sequence"/>
</dbReference>
<evidence type="ECO:0000256" key="1">
    <source>
        <dbReference type="SAM" id="SignalP"/>
    </source>
</evidence>
<organism evidence="3 4">
    <name type="scientific">Oligosphaera ethanolica</name>
    <dbReference type="NCBI Taxonomy" id="760260"/>
    <lineage>
        <taxon>Bacteria</taxon>
        <taxon>Pseudomonadati</taxon>
        <taxon>Lentisphaerota</taxon>
        <taxon>Oligosphaeria</taxon>
        <taxon>Oligosphaerales</taxon>
        <taxon>Oligosphaeraceae</taxon>
        <taxon>Oligosphaera</taxon>
    </lineage>
</organism>
<comment type="caution">
    <text evidence="3">The sequence shown here is derived from an EMBL/GenBank/DDBJ whole genome shotgun (WGS) entry which is preliminary data.</text>
</comment>
<dbReference type="AlphaFoldDB" id="A0AAE3VJI6"/>
<protein>
    <recommendedName>
        <fullName evidence="2">DUF6259 domain-containing protein</fullName>
    </recommendedName>
</protein>
<reference evidence="3" key="1">
    <citation type="submission" date="2023-07" db="EMBL/GenBank/DDBJ databases">
        <title>Genomic Encyclopedia of Type Strains, Phase IV (KMG-IV): sequencing the most valuable type-strain genomes for metagenomic binning, comparative biology and taxonomic classification.</title>
        <authorList>
            <person name="Goeker M."/>
        </authorList>
    </citation>
    <scope>NUCLEOTIDE SEQUENCE</scope>
    <source>
        <strain evidence="3">DSM 24202</strain>
    </source>
</reference>
<evidence type="ECO:0000313" key="3">
    <source>
        <dbReference type="EMBL" id="MDQ0291618.1"/>
    </source>
</evidence>
<dbReference type="Gene3D" id="2.60.120.260">
    <property type="entry name" value="Galactose-binding domain-like"/>
    <property type="match status" value="1"/>
</dbReference>
<keyword evidence="1" id="KW-0732">Signal</keyword>
<feature type="chain" id="PRO_5042286962" description="DUF6259 domain-containing protein" evidence="1">
    <location>
        <begin position="21"/>
        <end position="855"/>
    </location>
</feature>
<dbReference type="EMBL" id="JAUSVL010000001">
    <property type="protein sequence ID" value="MDQ0291618.1"/>
    <property type="molecule type" value="Genomic_DNA"/>
</dbReference>
<evidence type="ECO:0000259" key="2">
    <source>
        <dbReference type="Pfam" id="PF19773"/>
    </source>
</evidence>
<name>A0AAE3VJI6_9BACT</name>
<evidence type="ECO:0000313" key="4">
    <source>
        <dbReference type="Proteomes" id="UP001238163"/>
    </source>
</evidence>
<dbReference type="RefSeq" id="WP_307264671.1">
    <property type="nucleotide sequence ID" value="NZ_JAUSVL010000001.1"/>
</dbReference>
<dbReference type="InterPro" id="IPR046226">
    <property type="entry name" value="DUF6259"/>
</dbReference>
<proteinExistence type="predicted"/>
<feature type="signal peptide" evidence="1">
    <location>
        <begin position="1"/>
        <end position="20"/>
    </location>
</feature>
<sequence length="855" mass="97095">MKQLLTSIIAVAAVVLSASAARGQSIAAGSLSATFEQGRIVSLRNQSGRELLQPSDATLFMVGFVPKSSPGDKVIWLPASDAKTVTSAMVDNRLEITYSDFTDYPGLVVTCVISAAGDDLRWDLRATTPNNLFVLNFNYPVLNLAFDDEAKSVALQGSTKGGLFTPALMKEGGSSRVRQPGSLAAQFSAQLYTKDMFYTMTPDTAAWPKSNHLIRQANAWRWFWNIHCTLEGGDWSNPYPILTRCWQTPDGRDITWHDAAELYKTWAKKQYWCRQTFLERDNIPAWLKQGPTLIRFHRDWLAKPEMISEWVRTTWKNEFADTHLIVALWGWEKVHTWITPDYFPVFPDNERFAAMTSAIRPLNAHPFPWPSGYHWTLSFNKRADGSFEWVDQERFDQRARKYAIHNIDGTLYERRAGWLRGGVNACMCPGEEWTRRWWNEEICRPLVKLGCDIIQVDQVVGGNFPACYHPDHAHPKGYGRWMTDVFTDQLKSMYKTMGEDIADPVVCIEEPNEVFNHLVGLQDYRNCQVDYPWASVFNYIYHEYLPCFQSNPRHGDIVWQAFCAADGQIPHINARKPSADGMLLDNGGFELSTETLIQPGWEKVNGYKGVTWDGAADIVSEGVHSGQQALRLDTTPDQIVQVSRNININQDTFVANGQYRLSAWLKTERHQEPNHIGFALFAPGLGSTGVGGSLIFPTPEEGWVLRQQEFTVPEGAEMIRIMINTRDDSRTYVDDVRLEARQPDGSWQDVASSRLATSQQFQQNWVRAYRDYSAWLQHGEMLPPPKLDCETTNYQRWQPPVIFHNRFRAANGEEAVVLVNATKSAQVGTLHWQGKATPINLQADEIRVIAAKDIR</sequence>
<keyword evidence="4" id="KW-1185">Reference proteome</keyword>
<gene>
    <name evidence="3" type="ORF">J3R75_003725</name>
</gene>